<reference evidence="6" key="1">
    <citation type="submission" date="2016-06" db="EMBL/GenBank/DDBJ databases">
        <title>Draft Genome sequence of the fungus Inonotus baumii.</title>
        <authorList>
            <person name="Zhu H."/>
            <person name="Lin W."/>
        </authorList>
    </citation>
    <scope>NUCLEOTIDE SEQUENCE</scope>
    <source>
        <strain evidence="6">821</strain>
    </source>
</reference>
<comment type="function">
    <text evidence="4">Component of the eukaryotic translation initiation factor 3 (eIF-3) complex, which is involved in protein synthesis of a specialized repertoire of mRNAs and, together with other initiation factors, stimulates binding of mRNA and methionyl-tRNAi to the 40S ribosome. The eIF-3 complex specifically targets and initiates translation of a subset of mRNAs involved in cell proliferation.</text>
</comment>
<keyword evidence="7" id="KW-1185">Reference proteome</keyword>
<dbReference type="EMBL" id="LNZH02000208">
    <property type="protein sequence ID" value="OCB85647.1"/>
    <property type="molecule type" value="Genomic_DNA"/>
</dbReference>
<comment type="similarity">
    <text evidence="4">Belongs to the eIF-3 subunit H family.</text>
</comment>
<keyword evidence="3 4" id="KW-0648">Protein biosynthesis</keyword>
<dbReference type="GO" id="GO:0033290">
    <property type="term" value="C:eukaryotic 48S preinitiation complex"/>
    <property type="evidence" value="ECO:0007669"/>
    <property type="project" value="UniProtKB-UniRule"/>
</dbReference>
<dbReference type="GO" id="GO:0016282">
    <property type="term" value="C:eukaryotic 43S preinitiation complex"/>
    <property type="evidence" value="ECO:0007669"/>
    <property type="project" value="UniProtKB-UniRule"/>
</dbReference>
<dbReference type="Pfam" id="PF19445">
    <property type="entry name" value="eIF3h_C"/>
    <property type="match status" value="1"/>
</dbReference>
<dbReference type="SMART" id="SM00232">
    <property type="entry name" value="JAB_MPN"/>
    <property type="match status" value="1"/>
</dbReference>
<dbReference type="InterPro" id="IPR045810">
    <property type="entry name" value="eIF3h_C"/>
</dbReference>
<evidence type="ECO:0000256" key="2">
    <source>
        <dbReference type="ARBA" id="ARBA00022540"/>
    </source>
</evidence>
<dbReference type="InterPro" id="IPR050242">
    <property type="entry name" value="JAMM_MPN+_peptidase_M67A"/>
</dbReference>
<protein>
    <recommendedName>
        <fullName evidence="4">Eukaryotic translation initiation factor 3 subunit H</fullName>
        <shortName evidence="4">eIF3h</shortName>
    </recommendedName>
</protein>
<name>A0A9Q5HTE1_SANBA</name>
<evidence type="ECO:0000256" key="3">
    <source>
        <dbReference type="ARBA" id="ARBA00022917"/>
    </source>
</evidence>
<organism evidence="6 7">
    <name type="scientific">Sanghuangporus baumii</name>
    <name type="common">Phellinus baumii</name>
    <dbReference type="NCBI Taxonomy" id="108892"/>
    <lineage>
        <taxon>Eukaryota</taxon>
        <taxon>Fungi</taxon>
        <taxon>Dikarya</taxon>
        <taxon>Basidiomycota</taxon>
        <taxon>Agaricomycotina</taxon>
        <taxon>Agaricomycetes</taxon>
        <taxon>Hymenochaetales</taxon>
        <taxon>Hymenochaetaceae</taxon>
        <taxon>Sanghuangporus</taxon>
    </lineage>
</organism>
<comment type="caution">
    <text evidence="6">The sequence shown here is derived from an EMBL/GenBank/DDBJ whole genome shotgun (WGS) entry which is preliminary data.</text>
</comment>
<comment type="subunit">
    <text evidence="4">Component of the eukaryotic translation initiation factor 3 (eIF-3) complex.</text>
</comment>
<evidence type="ECO:0000259" key="5">
    <source>
        <dbReference type="PROSITE" id="PS50249"/>
    </source>
</evidence>
<dbReference type="GO" id="GO:0008237">
    <property type="term" value="F:metallopeptidase activity"/>
    <property type="evidence" value="ECO:0007669"/>
    <property type="project" value="InterPro"/>
</dbReference>
<evidence type="ECO:0000256" key="4">
    <source>
        <dbReference type="HAMAP-Rule" id="MF_03007"/>
    </source>
</evidence>
<evidence type="ECO:0000313" key="7">
    <source>
        <dbReference type="Proteomes" id="UP000757232"/>
    </source>
</evidence>
<evidence type="ECO:0000313" key="6">
    <source>
        <dbReference type="EMBL" id="OCB85647.1"/>
    </source>
</evidence>
<dbReference type="GO" id="GO:0003743">
    <property type="term" value="F:translation initiation factor activity"/>
    <property type="evidence" value="ECO:0007669"/>
    <property type="project" value="UniProtKB-UniRule"/>
</dbReference>
<gene>
    <name evidence="6" type="ORF">A7U60_g7297</name>
</gene>
<dbReference type="InterPro" id="IPR027524">
    <property type="entry name" value="eIF3h"/>
</dbReference>
<dbReference type="Proteomes" id="UP000757232">
    <property type="component" value="Unassembled WGS sequence"/>
</dbReference>
<dbReference type="OrthoDB" id="10265695at2759"/>
<proteinExistence type="inferred from homology"/>
<dbReference type="Gene3D" id="3.40.140.10">
    <property type="entry name" value="Cytidine Deaminase, domain 2"/>
    <property type="match status" value="1"/>
</dbReference>
<dbReference type="Pfam" id="PF01398">
    <property type="entry name" value="JAB"/>
    <property type="match status" value="1"/>
</dbReference>
<sequence>MATSMAATIAASMPISQAPAAAAQTTYETIPPSMSKVIDIEAEIPITTVQLDALVVSKIVKHGSEVQNASPALGLLIGIDFDGTLEISNSFPLPNVSDDDEKSNKSLARYQASMLRALKEVQADDAIVGFYQSNSLGAFFKQSLLELQAIHQEKIRQGGIVIVHDVIQASHGNPSFHAFRLTKTFLQAFRAGKFNTQGLVEHNLTFSSIVEEIPVRIRTNPLAGAFLSTLTTPAPISSSSLSSSSHVTKSSSGTLPPAFSSLDLDARSLTANLSSVLDALDDYKTEEGNLAYLQRQIAREKLKAEQHIQRRREENALRVSQGLAPLPEDDVSRLFKIPPEPSRLESTLLLGQIDAYSKSLAHGASVNLVRTYSANGGNSACA</sequence>
<keyword evidence="2 4" id="KW-0396">Initiation factor</keyword>
<dbReference type="HAMAP" id="MF_03007">
    <property type="entry name" value="eIF3h"/>
    <property type="match status" value="1"/>
</dbReference>
<dbReference type="CDD" id="cd08065">
    <property type="entry name" value="MPN_eIF3h"/>
    <property type="match status" value="1"/>
</dbReference>
<evidence type="ECO:0000256" key="1">
    <source>
        <dbReference type="ARBA" id="ARBA00022490"/>
    </source>
</evidence>
<comment type="subcellular location">
    <subcellularLocation>
        <location evidence="4">Cytoplasm</location>
    </subcellularLocation>
</comment>
<keyword evidence="1 4" id="KW-0963">Cytoplasm</keyword>
<dbReference type="PROSITE" id="PS50249">
    <property type="entry name" value="MPN"/>
    <property type="match status" value="1"/>
</dbReference>
<dbReference type="InterPro" id="IPR000555">
    <property type="entry name" value="JAMM/MPN+_dom"/>
</dbReference>
<dbReference type="AlphaFoldDB" id="A0A9Q5HTE1"/>
<dbReference type="PANTHER" id="PTHR10410">
    <property type="entry name" value="EUKARYOTIC TRANSLATION INITIATION FACTOR 3 -RELATED"/>
    <property type="match status" value="1"/>
</dbReference>
<feature type="domain" description="MPN" evidence="5">
    <location>
        <begin position="49"/>
        <end position="185"/>
    </location>
</feature>
<dbReference type="InterPro" id="IPR037518">
    <property type="entry name" value="MPN"/>
</dbReference>
<dbReference type="GO" id="GO:0005852">
    <property type="term" value="C:eukaryotic translation initiation factor 3 complex"/>
    <property type="evidence" value="ECO:0007669"/>
    <property type="project" value="UniProtKB-UniRule"/>
</dbReference>
<accession>A0A9Q5HTE1</accession>
<dbReference type="GO" id="GO:0001732">
    <property type="term" value="P:formation of cytoplasmic translation initiation complex"/>
    <property type="evidence" value="ECO:0007669"/>
    <property type="project" value="UniProtKB-UniRule"/>
</dbReference>